<evidence type="ECO:0008006" key="4">
    <source>
        <dbReference type="Google" id="ProtNLM"/>
    </source>
</evidence>
<dbReference type="Gene3D" id="1.25.40.10">
    <property type="entry name" value="Tetratricopeptide repeat domain"/>
    <property type="match status" value="1"/>
</dbReference>
<protein>
    <recommendedName>
        <fullName evidence="4">Tetratricopeptide repeat protein</fullName>
    </recommendedName>
</protein>
<feature type="transmembrane region" description="Helical" evidence="1">
    <location>
        <begin position="36"/>
        <end position="53"/>
    </location>
</feature>
<gene>
    <name evidence="2" type="ORF">Acy02nite_69580</name>
</gene>
<evidence type="ECO:0000313" key="2">
    <source>
        <dbReference type="EMBL" id="GID69077.1"/>
    </source>
</evidence>
<keyword evidence="3" id="KW-1185">Reference proteome</keyword>
<feature type="transmembrane region" description="Helical" evidence="1">
    <location>
        <begin position="92"/>
        <end position="110"/>
    </location>
</feature>
<dbReference type="AlphaFoldDB" id="A0A919IRF1"/>
<keyword evidence="1" id="KW-0472">Membrane</keyword>
<dbReference type="Proteomes" id="UP000619479">
    <property type="component" value="Unassembled WGS sequence"/>
</dbReference>
<name>A0A919IRF1_9ACTN</name>
<dbReference type="EMBL" id="BOMH01000058">
    <property type="protein sequence ID" value="GID69077.1"/>
    <property type="molecule type" value="Genomic_DNA"/>
</dbReference>
<dbReference type="InterPro" id="IPR011990">
    <property type="entry name" value="TPR-like_helical_dom_sf"/>
</dbReference>
<evidence type="ECO:0000313" key="3">
    <source>
        <dbReference type="Proteomes" id="UP000619479"/>
    </source>
</evidence>
<organism evidence="2 3">
    <name type="scientific">Actinoplanes cyaneus</name>
    <dbReference type="NCBI Taxonomy" id="52696"/>
    <lineage>
        <taxon>Bacteria</taxon>
        <taxon>Bacillati</taxon>
        <taxon>Actinomycetota</taxon>
        <taxon>Actinomycetes</taxon>
        <taxon>Micromonosporales</taxon>
        <taxon>Micromonosporaceae</taxon>
        <taxon>Actinoplanes</taxon>
    </lineage>
</organism>
<accession>A0A919IRF1</accession>
<comment type="caution">
    <text evidence="2">The sequence shown here is derived from an EMBL/GenBank/DDBJ whole genome shotgun (WGS) entry which is preliminary data.</text>
</comment>
<reference evidence="2" key="1">
    <citation type="submission" date="2021-01" db="EMBL/GenBank/DDBJ databases">
        <title>Whole genome shotgun sequence of Actinoplanes cyaneus NBRC 14990.</title>
        <authorList>
            <person name="Komaki H."/>
            <person name="Tamura T."/>
        </authorList>
    </citation>
    <scope>NUCLEOTIDE SEQUENCE</scope>
    <source>
        <strain evidence="2">NBRC 14990</strain>
    </source>
</reference>
<proteinExistence type="predicted"/>
<evidence type="ECO:0000256" key="1">
    <source>
        <dbReference type="SAM" id="Phobius"/>
    </source>
</evidence>
<keyword evidence="1" id="KW-0812">Transmembrane</keyword>
<keyword evidence="1" id="KW-1133">Transmembrane helix</keyword>
<sequence>MAPPPPKEPAKTDRLAAAAGNASFLSLGYFMMRRPGFGVLTLLVSFILLFFVVPSVHTVLIEVVAVLWWLAMIAHGWFLAKGPVEPAAKLRQRIVGVAAAVAVLLVLGLLRVQAGGIGQAVTDAKANGDCTHALEKLDKVWLGLRIANAPLAAKDDDTVTACHELNQAQEKLKAGLSSADTTELNNGFTQLNSVLAGKPGHERMTDKVLDQFLAGLPVSDACDTVKITRWLGDRAKSGNSLDRSADVVPQHEPAAMLGCADSYMTAKSWDSAKGAYQQLINTYPNDPNKGRAEEGIAKAELAIELDTLRERTTGSSPSYCENPSKYSAAKAYGKGTNKAMVFGNDTQSDRLPGAWKTTDPEAANLILCVSSDSQGAAVRTCDYRGSLGTGRYPVTFHKVKVTVKGYEIRSGRLIINQTLQFGGSSCPSTVRYTSTLGTDFGPPRHMEVTVNAADVRGQFQKLIVK</sequence>
<feature type="transmembrane region" description="Helical" evidence="1">
    <location>
        <begin position="59"/>
        <end position="80"/>
    </location>
</feature>